<keyword evidence="6" id="KW-0479">Metal-binding</keyword>
<dbReference type="PROSITE" id="PS51722">
    <property type="entry name" value="G_TR_2"/>
    <property type="match status" value="1"/>
</dbReference>
<evidence type="ECO:0000313" key="15">
    <source>
        <dbReference type="Proteomes" id="UP000494040"/>
    </source>
</evidence>
<dbReference type="GO" id="GO:0070125">
    <property type="term" value="P:mitochondrial translational elongation"/>
    <property type="evidence" value="ECO:0007669"/>
    <property type="project" value="TreeGrafter"/>
</dbReference>
<dbReference type="Pfam" id="PF03143">
    <property type="entry name" value="GTP_EFTU_D3"/>
    <property type="match status" value="1"/>
</dbReference>
<dbReference type="InterPro" id="IPR005225">
    <property type="entry name" value="Small_GTP-bd"/>
</dbReference>
<dbReference type="OMA" id="PFDRIDR"/>
<keyword evidence="9" id="KW-0378">Hydrolase</keyword>
<feature type="domain" description="Tr-type G" evidence="13">
    <location>
        <begin position="86"/>
        <end position="280"/>
    </location>
</feature>
<keyword evidence="12" id="KW-0342">GTP-binding</keyword>
<dbReference type="InterPro" id="IPR009000">
    <property type="entry name" value="Transl_B-barrel_sf"/>
</dbReference>
<sequence length="483" mass="53452">MIFSNLKCALLIRQCGMVLLGKHLTYNQLRTFRNCVLINSKQSVTLSKNRPRKLSGFVLDKYSSKKLCGLNICRSQMRGYCTDDQPKHVNVGTIGHVDHGKTTLTAALTKITSEEGLSKYVSYEKIDRAPEEKARGITINASHIEYSSRKRHYAHTDCPGHADYIKNMISGTSQMDGAILVVAAEEGPMPQTREHLLLAKQIGVKNIVVFINKCDEVDQEVMELVELEITELLTDFGFSNQCPVIFGSALLALKGDNSELGKKSIWKLLDALDSYIPMPTRDFTSPFLLPIDSTFNLPGRGTVVVGTLKRGVINKGDPADLLGFDINANTNVKDIHVFQKSVASAKAGENIGVLLKGIKGNDIERGMQLVYAGSQVLTNSYEASVYFLTKAEGGRSKPITSKYIQMLFSNTWSLTCRIDMIDGEMAMPGDHAKVRLTLLKRMSMNEGQPFTIRENQFTVGTGIITKILGSATFTHLNKYKINI</sequence>
<dbReference type="InterPro" id="IPR041709">
    <property type="entry name" value="EF-Tu_GTP-bd"/>
</dbReference>
<dbReference type="InterPro" id="IPR009001">
    <property type="entry name" value="Transl_elong_EF1A/Init_IF2_C"/>
</dbReference>
<evidence type="ECO:0000256" key="10">
    <source>
        <dbReference type="ARBA" id="ARBA00022842"/>
    </source>
</evidence>
<comment type="subunit">
    <text evidence="3">Monomer.</text>
</comment>
<dbReference type="Pfam" id="PF00009">
    <property type="entry name" value="GTP_EFTU"/>
    <property type="match status" value="1"/>
</dbReference>
<evidence type="ECO:0000256" key="8">
    <source>
        <dbReference type="ARBA" id="ARBA00022768"/>
    </source>
</evidence>
<evidence type="ECO:0000256" key="11">
    <source>
        <dbReference type="ARBA" id="ARBA00022917"/>
    </source>
</evidence>
<proteinExistence type="inferred from homology"/>
<dbReference type="InterPro" id="IPR004161">
    <property type="entry name" value="EFTu-like_2"/>
</dbReference>
<dbReference type="PANTHER" id="PTHR43721">
    <property type="entry name" value="ELONGATION FACTOR TU-RELATED"/>
    <property type="match status" value="1"/>
</dbReference>
<evidence type="ECO:0000259" key="13">
    <source>
        <dbReference type="PROSITE" id="PS51722"/>
    </source>
</evidence>
<keyword evidence="5" id="KW-0963">Cytoplasm</keyword>
<dbReference type="CDD" id="cd01884">
    <property type="entry name" value="EF_Tu"/>
    <property type="match status" value="1"/>
</dbReference>
<dbReference type="InterPro" id="IPR000795">
    <property type="entry name" value="T_Tr_GTP-bd_dom"/>
</dbReference>
<dbReference type="PANTHER" id="PTHR43721:SF2">
    <property type="entry name" value="ELONGATION FACTOR TU, MITOCHONDRIAL"/>
    <property type="match status" value="1"/>
</dbReference>
<evidence type="ECO:0000256" key="3">
    <source>
        <dbReference type="ARBA" id="ARBA00011245"/>
    </source>
</evidence>
<evidence type="ECO:0000256" key="7">
    <source>
        <dbReference type="ARBA" id="ARBA00022741"/>
    </source>
</evidence>
<dbReference type="GO" id="GO:0005739">
    <property type="term" value="C:mitochondrion"/>
    <property type="evidence" value="ECO:0007669"/>
    <property type="project" value="TreeGrafter"/>
</dbReference>
<dbReference type="PROSITE" id="PS00301">
    <property type="entry name" value="G_TR_1"/>
    <property type="match status" value="1"/>
</dbReference>
<dbReference type="GeneID" id="106663958"/>
<dbReference type="Proteomes" id="UP000494040">
    <property type="component" value="Unassembled WGS sequence"/>
</dbReference>
<dbReference type="PRINTS" id="PR00315">
    <property type="entry name" value="ELONGATNFCT"/>
</dbReference>
<evidence type="ECO:0000256" key="6">
    <source>
        <dbReference type="ARBA" id="ARBA00022723"/>
    </source>
</evidence>
<keyword evidence="11" id="KW-0648">Protein biosynthesis</keyword>
<evidence type="ECO:0000256" key="1">
    <source>
        <dbReference type="ARBA" id="ARBA00004496"/>
    </source>
</evidence>
<dbReference type="KEGG" id="clec:106663958"/>
<comment type="subcellular location">
    <subcellularLocation>
        <location evidence="1">Cytoplasm</location>
    </subcellularLocation>
</comment>
<reference evidence="14" key="1">
    <citation type="submission" date="2022-01" db="UniProtKB">
        <authorList>
            <consortium name="EnsemblMetazoa"/>
        </authorList>
    </citation>
    <scope>IDENTIFICATION</scope>
</reference>
<protein>
    <recommendedName>
        <fullName evidence="4">protein-synthesizing GTPase</fullName>
        <ecNumber evidence="4">3.6.5.3</ecNumber>
    </recommendedName>
</protein>
<evidence type="ECO:0000256" key="12">
    <source>
        <dbReference type="ARBA" id="ARBA00023134"/>
    </source>
</evidence>
<evidence type="ECO:0000256" key="4">
    <source>
        <dbReference type="ARBA" id="ARBA00011986"/>
    </source>
</evidence>
<dbReference type="GO" id="GO:0046872">
    <property type="term" value="F:metal ion binding"/>
    <property type="evidence" value="ECO:0007669"/>
    <property type="project" value="UniProtKB-KW"/>
</dbReference>
<dbReference type="EC" id="3.6.5.3" evidence="4"/>
<dbReference type="GO" id="GO:0005525">
    <property type="term" value="F:GTP binding"/>
    <property type="evidence" value="ECO:0007669"/>
    <property type="project" value="UniProtKB-KW"/>
</dbReference>
<dbReference type="SUPFAM" id="SSF50465">
    <property type="entry name" value="EF-Tu/eEF-1alpha/eIF2-gamma C-terminal domain"/>
    <property type="match status" value="1"/>
</dbReference>
<dbReference type="Gene3D" id="2.40.30.10">
    <property type="entry name" value="Translation factors"/>
    <property type="match status" value="2"/>
</dbReference>
<dbReference type="FunFam" id="3.40.50.300:FF:000576">
    <property type="entry name" value="Elongation factor Tu"/>
    <property type="match status" value="1"/>
</dbReference>
<dbReference type="SUPFAM" id="SSF52540">
    <property type="entry name" value="P-loop containing nucleoside triphosphate hydrolases"/>
    <property type="match status" value="1"/>
</dbReference>
<dbReference type="Pfam" id="PF03144">
    <property type="entry name" value="GTP_EFTU_D2"/>
    <property type="match status" value="1"/>
</dbReference>
<dbReference type="FunFam" id="2.40.30.10:FF:000085">
    <property type="entry name" value="Elongation factor Tu"/>
    <property type="match status" value="1"/>
</dbReference>
<keyword evidence="15" id="KW-1185">Reference proteome</keyword>
<dbReference type="OrthoDB" id="2067at2759"/>
<name>A0A8I6RGF7_CIMLE</name>
<keyword evidence="8" id="KW-0251">Elongation factor</keyword>
<dbReference type="RefSeq" id="XP_014244706.2">
    <property type="nucleotide sequence ID" value="XM_014389220.2"/>
</dbReference>
<dbReference type="AlphaFoldDB" id="A0A8I6RGF7"/>
<dbReference type="InterPro" id="IPR004160">
    <property type="entry name" value="Transl_elong_EFTu/EF1A_C"/>
</dbReference>
<organism evidence="14 15">
    <name type="scientific">Cimex lectularius</name>
    <name type="common">Bed bug</name>
    <name type="synonym">Acanthia lectularia</name>
    <dbReference type="NCBI Taxonomy" id="79782"/>
    <lineage>
        <taxon>Eukaryota</taxon>
        <taxon>Metazoa</taxon>
        <taxon>Ecdysozoa</taxon>
        <taxon>Arthropoda</taxon>
        <taxon>Hexapoda</taxon>
        <taxon>Insecta</taxon>
        <taxon>Pterygota</taxon>
        <taxon>Neoptera</taxon>
        <taxon>Paraneoptera</taxon>
        <taxon>Hemiptera</taxon>
        <taxon>Heteroptera</taxon>
        <taxon>Panheteroptera</taxon>
        <taxon>Cimicomorpha</taxon>
        <taxon>Cimicidae</taxon>
        <taxon>Cimex</taxon>
    </lineage>
</organism>
<dbReference type="NCBIfam" id="NF000766">
    <property type="entry name" value="PRK00049.1"/>
    <property type="match status" value="1"/>
</dbReference>
<dbReference type="CDD" id="cd03706">
    <property type="entry name" value="mtEFTU_III"/>
    <property type="match status" value="1"/>
</dbReference>
<evidence type="ECO:0000256" key="9">
    <source>
        <dbReference type="ARBA" id="ARBA00022801"/>
    </source>
</evidence>
<dbReference type="NCBIfam" id="NF009373">
    <property type="entry name" value="PRK12736.1"/>
    <property type="match status" value="1"/>
</dbReference>
<dbReference type="InterPro" id="IPR027417">
    <property type="entry name" value="P-loop_NTPase"/>
</dbReference>
<evidence type="ECO:0000313" key="14">
    <source>
        <dbReference type="EnsemblMetazoa" id="XP_014244706.2"/>
    </source>
</evidence>
<keyword evidence="7" id="KW-0547">Nucleotide-binding</keyword>
<evidence type="ECO:0000256" key="2">
    <source>
        <dbReference type="ARBA" id="ARBA00007249"/>
    </source>
</evidence>
<accession>A0A8I6RGF7</accession>
<dbReference type="GO" id="GO:0003924">
    <property type="term" value="F:GTPase activity"/>
    <property type="evidence" value="ECO:0007669"/>
    <property type="project" value="InterPro"/>
</dbReference>
<comment type="similarity">
    <text evidence="2">Belongs to the TRAFAC class translation factor GTPase superfamily. Classic translation factor GTPase family. EF-Tu/EF-1A subfamily.</text>
</comment>
<dbReference type="EnsemblMetazoa" id="XM_014389220.2">
    <property type="protein sequence ID" value="XP_014244706.2"/>
    <property type="gene ID" value="LOC106663958"/>
</dbReference>
<evidence type="ECO:0000256" key="5">
    <source>
        <dbReference type="ARBA" id="ARBA00022490"/>
    </source>
</evidence>
<keyword evidence="10" id="KW-0460">Magnesium</keyword>
<dbReference type="NCBIfam" id="TIGR00231">
    <property type="entry name" value="small_GTP"/>
    <property type="match status" value="1"/>
</dbReference>
<dbReference type="Gene3D" id="3.40.50.300">
    <property type="entry name" value="P-loop containing nucleotide triphosphate hydrolases"/>
    <property type="match status" value="1"/>
</dbReference>
<dbReference type="InterPro" id="IPR050055">
    <property type="entry name" value="EF-Tu_GTPase"/>
</dbReference>
<dbReference type="GO" id="GO:0003746">
    <property type="term" value="F:translation elongation factor activity"/>
    <property type="evidence" value="ECO:0007669"/>
    <property type="project" value="UniProtKB-KW"/>
</dbReference>
<dbReference type="SUPFAM" id="SSF50447">
    <property type="entry name" value="Translation proteins"/>
    <property type="match status" value="1"/>
</dbReference>
<dbReference type="NCBIfam" id="NF009372">
    <property type="entry name" value="PRK12735.1"/>
    <property type="match status" value="1"/>
</dbReference>
<dbReference type="InterPro" id="IPR031157">
    <property type="entry name" value="G_TR_CS"/>
</dbReference>